<evidence type="ECO:0000313" key="9">
    <source>
        <dbReference type="Proteomes" id="UP000594262"/>
    </source>
</evidence>
<feature type="transmembrane region" description="Helical" evidence="6">
    <location>
        <begin position="341"/>
        <end position="363"/>
    </location>
</feature>
<feature type="transmembrane region" description="Helical" evidence="6">
    <location>
        <begin position="108"/>
        <end position="124"/>
    </location>
</feature>
<feature type="transmembrane region" description="Helical" evidence="6">
    <location>
        <begin position="317"/>
        <end position="335"/>
    </location>
</feature>
<evidence type="ECO:0000256" key="1">
    <source>
        <dbReference type="ARBA" id="ARBA00004141"/>
    </source>
</evidence>
<dbReference type="PRINTS" id="PR01035">
    <property type="entry name" value="TCRTETA"/>
</dbReference>
<protein>
    <recommendedName>
        <fullName evidence="7">Major facilitator superfamily (MFS) profile domain-containing protein</fullName>
    </recommendedName>
</protein>
<evidence type="ECO:0000256" key="5">
    <source>
        <dbReference type="ARBA" id="ARBA00023136"/>
    </source>
</evidence>
<feature type="transmembrane region" description="Helical" evidence="6">
    <location>
        <begin position="130"/>
        <end position="152"/>
    </location>
</feature>
<name>A0A7M5XJJ5_9CNID</name>
<proteinExistence type="predicted"/>
<dbReference type="PANTHER" id="PTHR23504:SF1">
    <property type="entry name" value="GH21943P-RELATED"/>
    <property type="match status" value="1"/>
</dbReference>
<keyword evidence="3 6" id="KW-0812">Transmembrane</keyword>
<dbReference type="PROSITE" id="PS00216">
    <property type="entry name" value="SUGAR_TRANSPORT_1"/>
    <property type="match status" value="1"/>
</dbReference>
<feature type="domain" description="Major facilitator superfamily (MFS) profile" evidence="7">
    <location>
        <begin position="41"/>
        <end position="470"/>
    </location>
</feature>
<dbReference type="InterPro" id="IPR001958">
    <property type="entry name" value="Tet-R_TetA/multi-R_MdtG-like"/>
</dbReference>
<evidence type="ECO:0000259" key="7">
    <source>
        <dbReference type="PROSITE" id="PS50850"/>
    </source>
</evidence>
<feature type="transmembrane region" description="Helical" evidence="6">
    <location>
        <begin position="80"/>
        <end position="101"/>
    </location>
</feature>
<dbReference type="Gene3D" id="1.20.1250.20">
    <property type="entry name" value="MFS general substrate transporter like domains"/>
    <property type="match status" value="1"/>
</dbReference>
<organism evidence="8 9">
    <name type="scientific">Clytia hemisphaerica</name>
    <dbReference type="NCBI Taxonomy" id="252671"/>
    <lineage>
        <taxon>Eukaryota</taxon>
        <taxon>Metazoa</taxon>
        <taxon>Cnidaria</taxon>
        <taxon>Hydrozoa</taxon>
        <taxon>Hydroidolina</taxon>
        <taxon>Leptothecata</taxon>
        <taxon>Obeliida</taxon>
        <taxon>Clytiidae</taxon>
        <taxon>Clytia</taxon>
    </lineage>
</organism>
<feature type="transmembrane region" description="Helical" evidence="6">
    <location>
        <begin position="251"/>
        <end position="276"/>
    </location>
</feature>
<keyword evidence="4 6" id="KW-1133">Transmembrane helix</keyword>
<feature type="transmembrane region" description="Helical" evidence="6">
    <location>
        <begin position="288"/>
        <end position="310"/>
    </location>
</feature>
<evidence type="ECO:0000256" key="6">
    <source>
        <dbReference type="SAM" id="Phobius"/>
    </source>
</evidence>
<comment type="subcellular location">
    <subcellularLocation>
        <location evidence="1">Membrane</location>
        <topology evidence="1">Multi-pass membrane protein</topology>
    </subcellularLocation>
</comment>
<dbReference type="SUPFAM" id="SSF103473">
    <property type="entry name" value="MFS general substrate transporter"/>
    <property type="match status" value="1"/>
</dbReference>
<keyword evidence="2" id="KW-0813">Transport</keyword>
<feature type="transmembrane region" description="Helical" evidence="6">
    <location>
        <begin position="164"/>
        <end position="187"/>
    </location>
</feature>
<evidence type="ECO:0000256" key="3">
    <source>
        <dbReference type="ARBA" id="ARBA00022692"/>
    </source>
</evidence>
<evidence type="ECO:0000256" key="2">
    <source>
        <dbReference type="ARBA" id="ARBA00022448"/>
    </source>
</evidence>
<dbReference type="InterPro" id="IPR036259">
    <property type="entry name" value="MFS_trans_sf"/>
</dbReference>
<sequence length="518" mass="56838">MMKSKSYKKKVKRIIEYSTDKTKWRSRKEEDVPIDVMDRPSVYHATVVIFLEFFAWGLLTSPSITVLAETFPENTFLMNGIIQGIKGFLSFLSAPLIGALSDVWGRKSFLLLTVFFTCVPIPLLRFNPWWFFACLSISGTFSVTFSIVFAYVADCTDKSDRSHAYGLVSATFAASLITSPALGAYLGTVYSDSVVVALATAIALLDMLFILVCVPESLPERLRPVSWGKSIPWEKADPFSSLRKVGNDPMVLLLCITIFLSYLPEAGQYSCIFLYLQHTIGFNQQEVAIYIAVVGFLSVIVQTLVLTLLIKTLGLKHTICLALTFQILQLIWYGLSTQFWMMWAAGTLAALSSLSYPAISALISCNADSDQQGVVQGLVTGIRGLCNGMGPALYGVIFYIFHVNLTDNIGTATAIPPTAPSMKPSNASLLSHRPGVKSVSSSVIPGPPFLFGACLVFLSLLTALFLPETKPHPRPLKRESSLSSVIHDGTTERTVSCSSYDSEFEINDQTGLLRDEVL</sequence>
<dbReference type="CDD" id="cd17387">
    <property type="entry name" value="MFS_MFSD14"/>
    <property type="match status" value="1"/>
</dbReference>
<reference evidence="8" key="1">
    <citation type="submission" date="2021-01" db="UniProtKB">
        <authorList>
            <consortium name="EnsemblMetazoa"/>
        </authorList>
    </citation>
    <scope>IDENTIFICATION</scope>
</reference>
<feature type="transmembrane region" description="Helical" evidence="6">
    <location>
        <begin position="47"/>
        <end position="68"/>
    </location>
</feature>
<dbReference type="PANTHER" id="PTHR23504">
    <property type="entry name" value="MAJOR FACILITATOR SUPERFAMILY DOMAIN-CONTAINING PROTEIN 10"/>
    <property type="match status" value="1"/>
</dbReference>
<evidence type="ECO:0000256" key="4">
    <source>
        <dbReference type="ARBA" id="ARBA00022989"/>
    </source>
</evidence>
<keyword evidence="5 6" id="KW-0472">Membrane</keyword>
<accession>A0A7M5XJJ5</accession>
<dbReference type="GO" id="GO:0022857">
    <property type="term" value="F:transmembrane transporter activity"/>
    <property type="evidence" value="ECO:0007669"/>
    <property type="project" value="InterPro"/>
</dbReference>
<dbReference type="InterPro" id="IPR011701">
    <property type="entry name" value="MFS"/>
</dbReference>
<dbReference type="PROSITE" id="PS50850">
    <property type="entry name" value="MFS"/>
    <property type="match status" value="1"/>
</dbReference>
<keyword evidence="9" id="KW-1185">Reference proteome</keyword>
<feature type="transmembrane region" description="Helical" evidence="6">
    <location>
        <begin position="449"/>
        <end position="467"/>
    </location>
</feature>
<dbReference type="InterPro" id="IPR005829">
    <property type="entry name" value="Sugar_transporter_CS"/>
</dbReference>
<dbReference type="EnsemblMetazoa" id="CLYHEMT024373.1">
    <property type="protein sequence ID" value="CLYHEMP024373.1"/>
    <property type="gene ID" value="CLYHEMG024373"/>
</dbReference>
<dbReference type="RefSeq" id="XP_066924709.1">
    <property type="nucleotide sequence ID" value="XM_067068608.1"/>
</dbReference>
<feature type="transmembrane region" description="Helical" evidence="6">
    <location>
        <begin position="193"/>
        <end position="214"/>
    </location>
</feature>
<dbReference type="AlphaFoldDB" id="A0A7M5XJJ5"/>
<dbReference type="GO" id="GO:0016020">
    <property type="term" value="C:membrane"/>
    <property type="evidence" value="ECO:0007669"/>
    <property type="project" value="UniProtKB-SubCell"/>
</dbReference>
<dbReference type="InterPro" id="IPR020846">
    <property type="entry name" value="MFS_dom"/>
</dbReference>
<dbReference type="Pfam" id="PF07690">
    <property type="entry name" value="MFS_1"/>
    <property type="match status" value="1"/>
</dbReference>
<dbReference type="OrthoDB" id="419616at2759"/>
<dbReference type="GeneID" id="136812101"/>
<dbReference type="Proteomes" id="UP000594262">
    <property type="component" value="Unplaced"/>
</dbReference>
<evidence type="ECO:0000313" key="8">
    <source>
        <dbReference type="EnsemblMetazoa" id="CLYHEMP024373.1"/>
    </source>
</evidence>
<feature type="transmembrane region" description="Helical" evidence="6">
    <location>
        <begin position="384"/>
        <end position="401"/>
    </location>
</feature>